<evidence type="ECO:0000313" key="2">
    <source>
        <dbReference type="EMBL" id="EFO88563.1"/>
    </source>
</evidence>
<accession>E3N7L5</accession>
<feature type="compositionally biased region" description="Polar residues" evidence="1">
    <location>
        <begin position="55"/>
        <end position="65"/>
    </location>
</feature>
<dbReference type="InParanoid" id="E3N7L5"/>
<sequence length="65" mass="7519">MRIDKRRVANRRVVKPTVESEELGEEAVEEVETSEHKEVEVRFPRAASPVRNPQHRQSPATRNLS</sequence>
<feature type="region of interest" description="Disordered" evidence="1">
    <location>
        <begin position="18"/>
        <end position="65"/>
    </location>
</feature>
<dbReference type="Proteomes" id="UP000008281">
    <property type="component" value="Unassembled WGS sequence"/>
</dbReference>
<evidence type="ECO:0000313" key="3">
    <source>
        <dbReference type="Proteomes" id="UP000008281"/>
    </source>
</evidence>
<reference evidence="2" key="1">
    <citation type="submission" date="2007-07" db="EMBL/GenBank/DDBJ databases">
        <title>PCAP assembly of the Caenorhabditis remanei genome.</title>
        <authorList>
            <consortium name="The Caenorhabditis remanei Sequencing Consortium"/>
            <person name="Wilson R.K."/>
        </authorList>
    </citation>
    <scope>NUCLEOTIDE SEQUENCE [LARGE SCALE GENOMIC DNA]</scope>
    <source>
        <strain evidence="2">PB4641</strain>
    </source>
</reference>
<dbReference type="HOGENOM" id="CLU_2851808_0_0_1"/>
<feature type="compositionally biased region" description="Acidic residues" evidence="1">
    <location>
        <begin position="19"/>
        <end position="32"/>
    </location>
</feature>
<dbReference type="AlphaFoldDB" id="E3N7L5"/>
<keyword evidence="3" id="KW-1185">Reference proteome</keyword>
<organism evidence="3">
    <name type="scientific">Caenorhabditis remanei</name>
    <name type="common">Caenorhabditis vulgaris</name>
    <dbReference type="NCBI Taxonomy" id="31234"/>
    <lineage>
        <taxon>Eukaryota</taxon>
        <taxon>Metazoa</taxon>
        <taxon>Ecdysozoa</taxon>
        <taxon>Nematoda</taxon>
        <taxon>Chromadorea</taxon>
        <taxon>Rhabditida</taxon>
        <taxon>Rhabditina</taxon>
        <taxon>Rhabditomorpha</taxon>
        <taxon>Rhabditoidea</taxon>
        <taxon>Rhabditidae</taxon>
        <taxon>Peloderinae</taxon>
        <taxon>Caenorhabditis</taxon>
    </lineage>
</organism>
<protein>
    <submittedName>
        <fullName evidence="2">Uncharacterized protein</fullName>
    </submittedName>
</protein>
<proteinExistence type="predicted"/>
<evidence type="ECO:0000256" key="1">
    <source>
        <dbReference type="SAM" id="MobiDB-lite"/>
    </source>
</evidence>
<gene>
    <name evidence="2" type="ORF">CRE_13694</name>
</gene>
<feature type="compositionally biased region" description="Basic and acidic residues" evidence="1">
    <location>
        <begin position="33"/>
        <end position="43"/>
    </location>
</feature>
<name>E3N7L5_CAERE</name>
<dbReference type="EMBL" id="DS268548">
    <property type="protein sequence ID" value="EFO88563.1"/>
    <property type="molecule type" value="Genomic_DNA"/>
</dbReference>